<reference evidence="4" key="4">
    <citation type="submission" date="2025-05" db="UniProtKB">
        <authorList>
            <consortium name="EnsemblFungi"/>
        </authorList>
    </citation>
    <scope>IDENTIFICATION</scope>
    <source>
        <strain evidence="4">isolate 1-1 / race 1 (BBBD)</strain>
    </source>
</reference>
<dbReference type="Gene3D" id="3.90.70.80">
    <property type="match status" value="1"/>
</dbReference>
<evidence type="ECO:0000259" key="2">
    <source>
        <dbReference type="PROSITE" id="PS50802"/>
    </source>
</evidence>
<reference evidence="3" key="2">
    <citation type="submission" date="2016-05" db="EMBL/GenBank/DDBJ databases">
        <title>Comparative analysis highlights variable genome content of wheat rusts and divergence of the mating loci.</title>
        <authorList>
            <person name="Cuomo C.A."/>
            <person name="Bakkeren G."/>
            <person name="Szabo L."/>
            <person name="Khalil H."/>
            <person name="Joly D."/>
            <person name="Goldberg J."/>
            <person name="Young S."/>
            <person name="Zeng Q."/>
            <person name="Fellers J."/>
        </authorList>
    </citation>
    <scope>NUCLEOTIDE SEQUENCE [LARGE SCALE GENOMIC DNA]</scope>
    <source>
        <strain evidence="3">1-1 BBBD Race 1</strain>
    </source>
</reference>
<protein>
    <submittedName>
        <fullName evidence="4">OTU domain-containing protein</fullName>
    </submittedName>
</protein>
<feature type="region of interest" description="Disordered" evidence="1">
    <location>
        <begin position="1"/>
        <end position="74"/>
    </location>
</feature>
<feature type="non-terminal residue" evidence="3">
    <location>
        <position position="264"/>
    </location>
</feature>
<dbReference type="Proteomes" id="UP000005240">
    <property type="component" value="Unassembled WGS sequence"/>
</dbReference>
<proteinExistence type="predicted"/>
<dbReference type="EnsemblFungi" id="PTTG_28946-t43_1">
    <property type="protein sequence ID" value="PTTG_28946-t43_1-p1"/>
    <property type="gene ID" value="PTTG_28946"/>
</dbReference>
<feature type="compositionally biased region" description="Basic and acidic residues" evidence="1">
    <location>
        <begin position="1"/>
        <end position="26"/>
    </location>
</feature>
<feature type="compositionally biased region" description="Basic and acidic residues" evidence="1">
    <location>
        <begin position="36"/>
        <end position="74"/>
    </location>
</feature>
<dbReference type="EMBL" id="ADAS02000158">
    <property type="protein sequence ID" value="OAV88734.1"/>
    <property type="molecule type" value="Genomic_DNA"/>
</dbReference>
<dbReference type="InterPro" id="IPR003323">
    <property type="entry name" value="OTU_dom"/>
</dbReference>
<dbReference type="OrthoDB" id="2379842at2759"/>
<dbReference type="STRING" id="630390.A0A180G7Z0"/>
<evidence type="ECO:0000256" key="1">
    <source>
        <dbReference type="SAM" id="MobiDB-lite"/>
    </source>
</evidence>
<evidence type="ECO:0000313" key="5">
    <source>
        <dbReference type="Proteomes" id="UP000005240"/>
    </source>
</evidence>
<sequence>MKGTHDMLSESYKFKDSNKTTSKEGSDSEEETSEADESREILSKATKSHEMLSEAGKPHGAEESHQSEPDNKEVVDSSLLERYKHQCPPLVLPYIKRIFDPPSDGHCGFHAVSRALGYNNEGCYRVREEMIEEISKNKNTYTKLLGGANELAKFVDGLQVGEKKGPFGPSKWLNQLLHGQILADLYVRPVIFISLKSSSSFIPLRLGPNQSPDTTPIYLLHVDNNHWALAYIEPKDGVIPIPPPLSSKQMVSDAAKGWKSNILS</sequence>
<dbReference type="PROSITE" id="PS50802">
    <property type="entry name" value="OTU"/>
    <property type="match status" value="1"/>
</dbReference>
<evidence type="ECO:0000313" key="3">
    <source>
        <dbReference type="EMBL" id="OAV88734.1"/>
    </source>
</evidence>
<organism evidence="3">
    <name type="scientific">Puccinia triticina (isolate 1-1 / race 1 (BBBD))</name>
    <name type="common">Brown leaf rust fungus</name>
    <dbReference type="NCBI Taxonomy" id="630390"/>
    <lineage>
        <taxon>Eukaryota</taxon>
        <taxon>Fungi</taxon>
        <taxon>Dikarya</taxon>
        <taxon>Basidiomycota</taxon>
        <taxon>Pucciniomycotina</taxon>
        <taxon>Pucciniomycetes</taxon>
        <taxon>Pucciniales</taxon>
        <taxon>Pucciniaceae</taxon>
        <taxon>Puccinia</taxon>
    </lineage>
</organism>
<dbReference type="VEuPathDB" id="FungiDB:PTTG_28946"/>
<name>A0A180G7Z0_PUCT1</name>
<gene>
    <name evidence="3" type="ORF">PTTG_28946</name>
</gene>
<dbReference type="AlphaFoldDB" id="A0A180G7Z0"/>
<dbReference type="CDD" id="cd22744">
    <property type="entry name" value="OTU"/>
    <property type="match status" value="1"/>
</dbReference>
<keyword evidence="5" id="KW-1185">Reference proteome</keyword>
<evidence type="ECO:0000313" key="4">
    <source>
        <dbReference type="EnsemblFungi" id="PTTG_28946-t43_1-p1"/>
    </source>
</evidence>
<reference evidence="3" key="1">
    <citation type="submission" date="2009-11" db="EMBL/GenBank/DDBJ databases">
        <authorList>
            <consortium name="The Broad Institute Genome Sequencing Platform"/>
            <person name="Ward D."/>
            <person name="Feldgarden M."/>
            <person name="Earl A."/>
            <person name="Young S.K."/>
            <person name="Zeng Q."/>
            <person name="Koehrsen M."/>
            <person name="Alvarado L."/>
            <person name="Berlin A."/>
            <person name="Bochicchio J."/>
            <person name="Borenstein D."/>
            <person name="Chapman S.B."/>
            <person name="Chen Z."/>
            <person name="Engels R."/>
            <person name="Freedman E."/>
            <person name="Gellesch M."/>
            <person name="Goldberg J."/>
            <person name="Griggs A."/>
            <person name="Gujja S."/>
            <person name="Heilman E."/>
            <person name="Heiman D."/>
            <person name="Hepburn T."/>
            <person name="Howarth C."/>
            <person name="Jen D."/>
            <person name="Larson L."/>
            <person name="Lewis B."/>
            <person name="Mehta T."/>
            <person name="Park D."/>
            <person name="Pearson M."/>
            <person name="Roberts A."/>
            <person name="Saif S."/>
            <person name="Shea T."/>
            <person name="Shenoy N."/>
            <person name="Sisk P."/>
            <person name="Stolte C."/>
            <person name="Sykes S."/>
            <person name="Thomson T."/>
            <person name="Walk T."/>
            <person name="White J."/>
            <person name="Yandava C."/>
            <person name="Izard J."/>
            <person name="Baranova O.V."/>
            <person name="Blanton J.M."/>
            <person name="Tanner A.C."/>
            <person name="Dewhirst F.E."/>
            <person name="Haas B."/>
            <person name="Nusbaum C."/>
            <person name="Birren B."/>
        </authorList>
    </citation>
    <scope>NUCLEOTIDE SEQUENCE [LARGE SCALE GENOMIC DNA]</scope>
    <source>
        <strain evidence="3">1-1 BBBD Race 1</strain>
    </source>
</reference>
<reference evidence="4 5" key="3">
    <citation type="journal article" date="2017" name="G3 (Bethesda)">
        <title>Comparative analysis highlights variable genome content of wheat rusts and divergence of the mating loci.</title>
        <authorList>
            <person name="Cuomo C.A."/>
            <person name="Bakkeren G."/>
            <person name="Khalil H.B."/>
            <person name="Panwar V."/>
            <person name="Joly D."/>
            <person name="Linning R."/>
            <person name="Sakthikumar S."/>
            <person name="Song X."/>
            <person name="Adiconis X."/>
            <person name="Fan L."/>
            <person name="Goldberg J.M."/>
            <person name="Levin J.Z."/>
            <person name="Young S."/>
            <person name="Zeng Q."/>
            <person name="Anikster Y."/>
            <person name="Bruce M."/>
            <person name="Wang M."/>
            <person name="Yin C."/>
            <person name="McCallum B."/>
            <person name="Szabo L.J."/>
            <person name="Hulbert S."/>
            <person name="Chen X."/>
            <person name="Fellers J.P."/>
        </authorList>
    </citation>
    <scope>NUCLEOTIDE SEQUENCE</scope>
    <source>
        <strain evidence="5">Isolate 1-1 / race 1 (BBBD)</strain>
        <strain evidence="4">isolate 1-1 / race 1 (BBBD)</strain>
    </source>
</reference>
<accession>A0A180G7Z0</accession>
<feature type="domain" description="OTU" evidence="2">
    <location>
        <begin position="96"/>
        <end position="233"/>
    </location>
</feature>